<accession>A0AAF0XTF0</accession>
<evidence type="ECO:0000256" key="5">
    <source>
        <dbReference type="ARBA" id="ARBA00022771"/>
    </source>
</evidence>
<dbReference type="Proteomes" id="UP000077755">
    <property type="component" value="Chromosome 8"/>
</dbReference>
<dbReference type="InterPro" id="IPR007650">
    <property type="entry name" value="Zf-FLZ_dom"/>
</dbReference>
<evidence type="ECO:0000256" key="3">
    <source>
        <dbReference type="ARBA" id="ARBA00022490"/>
    </source>
</evidence>
<dbReference type="PANTHER" id="PTHR33059:SF84">
    <property type="entry name" value="FCS-LIKE ZINC FINGER 15"/>
    <property type="match status" value="1"/>
</dbReference>
<evidence type="ECO:0000256" key="2">
    <source>
        <dbReference type="ARBA" id="ARBA00009374"/>
    </source>
</evidence>
<keyword evidence="3" id="KW-0963">Cytoplasm</keyword>
<reference evidence="8" key="2">
    <citation type="submission" date="2022-03" db="EMBL/GenBank/DDBJ databases">
        <title>Draft title - Genomic analysis of global carrot germplasm unveils the trajectory of domestication and the origin of high carotenoid orange carrot.</title>
        <authorList>
            <person name="Iorizzo M."/>
            <person name="Ellison S."/>
            <person name="Senalik D."/>
            <person name="Macko-Podgorni A."/>
            <person name="Grzebelus D."/>
            <person name="Bostan H."/>
            <person name="Rolling W."/>
            <person name="Curaba J."/>
            <person name="Simon P."/>
        </authorList>
    </citation>
    <scope>NUCLEOTIDE SEQUENCE</scope>
    <source>
        <tissue evidence="8">Leaf</tissue>
    </source>
</reference>
<keyword evidence="5" id="KW-0863">Zinc-finger</keyword>
<evidence type="ECO:0000256" key="4">
    <source>
        <dbReference type="ARBA" id="ARBA00022723"/>
    </source>
</evidence>
<dbReference type="PROSITE" id="PS51795">
    <property type="entry name" value="ZF_FLZ"/>
    <property type="match status" value="1"/>
</dbReference>
<evidence type="ECO:0000256" key="1">
    <source>
        <dbReference type="ARBA" id="ARBA00004496"/>
    </source>
</evidence>
<evidence type="ECO:0000313" key="8">
    <source>
        <dbReference type="EMBL" id="WOH13007.1"/>
    </source>
</evidence>
<evidence type="ECO:0000259" key="7">
    <source>
        <dbReference type="PROSITE" id="PS51795"/>
    </source>
</evidence>
<sequence>MVGLSIVLEAKKGGGSTLNKKSPQVINKFTMKTTQPSSLFTTSFHSSSTSSKLTPSFLDKCFLCRKKLLPGKDIYMYKGDKGFCSEECRCRQIDMDEEDQTAAFMTPKNNTYKVKKTTNCSSYYSASASKTTRNRAFEFAG</sequence>
<keyword evidence="4" id="KW-0479">Metal-binding</keyword>
<dbReference type="GO" id="GO:0008270">
    <property type="term" value="F:zinc ion binding"/>
    <property type="evidence" value="ECO:0007669"/>
    <property type="project" value="UniProtKB-KW"/>
</dbReference>
<proteinExistence type="inferred from homology"/>
<feature type="domain" description="FLZ-type" evidence="7">
    <location>
        <begin position="56"/>
        <end position="100"/>
    </location>
</feature>
<keyword evidence="5" id="KW-0862">Zinc</keyword>
<dbReference type="EMBL" id="CP093350">
    <property type="protein sequence ID" value="WOH13007.1"/>
    <property type="molecule type" value="Genomic_DNA"/>
</dbReference>
<dbReference type="GO" id="GO:0005737">
    <property type="term" value="C:cytoplasm"/>
    <property type="evidence" value="ECO:0007669"/>
    <property type="project" value="UniProtKB-SubCell"/>
</dbReference>
<dbReference type="AlphaFoldDB" id="A0AAF0XTF0"/>
<comment type="subcellular location">
    <subcellularLocation>
        <location evidence="1">Cytoplasm</location>
    </subcellularLocation>
</comment>
<comment type="similarity">
    <text evidence="2">Belongs to the FLZ family.</text>
</comment>
<name>A0AAF0XTF0_DAUCS</name>
<reference evidence="8" key="1">
    <citation type="journal article" date="2016" name="Nat. Genet.">
        <title>A high-quality carrot genome assembly provides new insights into carotenoid accumulation and asterid genome evolution.</title>
        <authorList>
            <person name="Iorizzo M."/>
            <person name="Ellison S."/>
            <person name="Senalik D."/>
            <person name="Zeng P."/>
            <person name="Satapoomin P."/>
            <person name="Huang J."/>
            <person name="Bowman M."/>
            <person name="Iovene M."/>
            <person name="Sanseverino W."/>
            <person name="Cavagnaro P."/>
            <person name="Yildiz M."/>
            <person name="Macko-Podgorni A."/>
            <person name="Moranska E."/>
            <person name="Grzebelus E."/>
            <person name="Grzebelus D."/>
            <person name="Ashrafi H."/>
            <person name="Zheng Z."/>
            <person name="Cheng S."/>
            <person name="Spooner D."/>
            <person name="Van Deynze A."/>
            <person name="Simon P."/>
        </authorList>
    </citation>
    <scope>NUCLEOTIDE SEQUENCE</scope>
    <source>
        <tissue evidence="8">Leaf</tissue>
    </source>
</reference>
<feature type="zinc finger region" description="FLZ-type" evidence="6">
    <location>
        <begin position="56"/>
        <end position="100"/>
    </location>
</feature>
<organism evidence="8 9">
    <name type="scientific">Daucus carota subsp. sativus</name>
    <name type="common">Carrot</name>
    <dbReference type="NCBI Taxonomy" id="79200"/>
    <lineage>
        <taxon>Eukaryota</taxon>
        <taxon>Viridiplantae</taxon>
        <taxon>Streptophyta</taxon>
        <taxon>Embryophyta</taxon>
        <taxon>Tracheophyta</taxon>
        <taxon>Spermatophyta</taxon>
        <taxon>Magnoliopsida</taxon>
        <taxon>eudicotyledons</taxon>
        <taxon>Gunneridae</taxon>
        <taxon>Pentapetalae</taxon>
        <taxon>asterids</taxon>
        <taxon>campanulids</taxon>
        <taxon>Apiales</taxon>
        <taxon>Apiaceae</taxon>
        <taxon>Apioideae</taxon>
        <taxon>Scandiceae</taxon>
        <taxon>Daucinae</taxon>
        <taxon>Daucus</taxon>
        <taxon>Daucus sect. Daucus</taxon>
    </lineage>
</organism>
<evidence type="ECO:0000256" key="6">
    <source>
        <dbReference type="PROSITE-ProRule" id="PRU01131"/>
    </source>
</evidence>
<protein>
    <recommendedName>
        <fullName evidence="7">FLZ-type domain-containing protein</fullName>
    </recommendedName>
</protein>
<keyword evidence="9" id="KW-1185">Reference proteome</keyword>
<gene>
    <name evidence="8" type="ORF">DCAR_0832516</name>
</gene>
<evidence type="ECO:0000313" key="9">
    <source>
        <dbReference type="Proteomes" id="UP000077755"/>
    </source>
</evidence>
<dbReference type="PANTHER" id="PTHR33059">
    <property type="entry name" value="FCS-LIKE ZINC FINGER 5"/>
    <property type="match status" value="1"/>
</dbReference>
<dbReference type="Pfam" id="PF04570">
    <property type="entry name" value="zf-FLZ"/>
    <property type="match status" value="1"/>
</dbReference>